<evidence type="ECO:0000256" key="2">
    <source>
        <dbReference type="SAM" id="MobiDB-lite"/>
    </source>
</evidence>
<reference evidence="6" key="1">
    <citation type="journal article" date="2015" name="Genome Announc.">
        <title>Draft genome sequence of Talaromyces cellulolyticus strain Y-94, a source of lignocellulosic biomass-degrading enzymes.</title>
        <authorList>
            <person name="Fujii T."/>
            <person name="Koike H."/>
            <person name="Sawayama S."/>
            <person name="Yano S."/>
            <person name="Inoue H."/>
        </authorList>
    </citation>
    <scope>NUCLEOTIDE SEQUENCE [LARGE SCALE GENOMIC DNA]</scope>
    <source>
        <strain evidence="6">Y-94</strain>
    </source>
</reference>
<evidence type="ECO:0000256" key="3">
    <source>
        <dbReference type="SAM" id="Phobius"/>
    </source>
</evidence>
<feature type="region of interest" description="Disordered" evidence="2">
    <location>
        <begin position="1"/>
        <end position="232"/>
    </location>
</feature>
<dbReference type="AlphaFoldDB" id="A0A6V8HPA0"/>
<dbReference type="PANTHER" id="PTHR17178:SF0">
    <property type="entry name" value="SERGLYCIN"/>
    <property type="match status" value="1"/>
</dbReference>
<feature type="region of interest" description="Disordered" evidence="2">
    <location>
        <begin position="331"/>
        <end position="397"/>
    </location>
</feature>
<organism evidence="5 6">
    <name type="scientific">Talaromyces pinophilus</name>
    <name type="common">Penicillium pinophilum</name>
    <dbReference type="NCBI Taxonomy" id="128442"/>
    <lineage>
        <taxon>Eukaryota</taxon>
        <taxon>Fungi</taxon>
        <taxon>Dikarya</taxon>
        <taxon>Ascomycota</taxon>
        <taxon>Pezizomycotina</taxon>
        <taxon>Eurotiomycetes</taxon>
        <taxon>Eurotiomycetidae</taxon>
        <taxon>Eurotiales</taxon>
        <taxon>Trichocomaceae</taxon>
        <taxon>Talaromyces</taxon>
        <taxon>Talaromyces sect. Talaromyces</taxon>
    </lineage>
</organism>
<dbReference type="InterPro" id="IPR000742">
    <property type="entry name" value="EGF"/>
</dbReference>
<feature type="disulfide bond" evidence="1">
    <location>
        <begin position="476"/>
        <end position="485"/>
    </location>
</feature>
<evidence type="ECO:0000313" key="5">
    <source>
        <dbReference type="EMBL" id="GAM43798.1"/>
    </source>
</evidence>
<gene>
    <name evidence="5" type="ORF">TCE0_060f18904</name>
</gene>
<accession>A0A6V8HPA0</accession>
<keyword evidence="1" id="KW-0245">EGF-like domain</keyword>
<feature type="domain" description="EGF-like" evidence="4">
    <location>
        <begin position="449"/>
        <end position="486"/>
    </location>
</feature>
<evidence type="ECO:0000256" key="1">
    <source>
        <dbReference type="PROSITE-ProRule" id="PRU00076"/>
    </source>
</evidence>
<name>A0A6V8HPA0_TALPI</name>
<dbReference type="CDD" id="cd00054">
    <property type="entry name" value="EGF_CA"/>
    <property type="match status" value="1"/>
</dbReference>
<sequence length="735" mass="78222">MGQYQQSYGLGRNQGGGSVKRAREMLNAGARGPDQHDRGMPPPLRPRPTHSRSSSQDAEIEIGYQFEDDPRGPVPIMPIQGLQVPKHNGPPPSSRRGPSSVYSRLMTGTAVSPIPEESFRQIRKKKESFASSTVIPSSWGSGPPMSDILDSYGSEQDEPRIEPKLKKRDSLTILRQASIGKRGKPALRTVSKPQEQPPLKDDKSSDSSLGYSTVNGLQPRASLDSTSTDTDSIDLEKERIEIENEQKARSIGIGFGLGRPGAGMSSRKPNSHRPPELDLNKTRSAEAHGSLTSLPDLIRRATKVASNLEHGRTASRLGILDMFDFGGQGKRARVSQHRSSASMSDILASFPPPRTGTPDESDRTSWPYPPTNAIEKSRLREMHRNSADESQNEGKPRRRCCGMTMPVFIFVCIIVLCVIAAAVVIPIVLVVIPRNNHHTQSTAATNTTTAPTCEQKLPCMNGGVSIQSGSTCSCVCIDGFSGTQCATASDGSCTTTKTSQSGNATIGSSLPDLFTQSETDFNIPLNETEILSLFNANNVSCTVQNALVEFAGLTSSKLRRRHGSIEIRALDSNVETEPLVPTAAILKRATTTQAPDATYVPPILSVPTGTTATSEAAGAMQTAATAATTTKPAASATSASASASTSAASVSGTAARVYEFARVAVLFIFEQTQDIGAASTAQNDIDVYLLSKDLSSDTNMKMSVTKPTSFVLSFTNFTITLSNGTVVGGGNGTAT</sequence>
<comment type="caution">
    <text evidence="5">The sequence shown here is derived from an EMBL/GenBank/DDBJ whole genome shotgun (WGS) entry which is preliminary data.</text>
</comment>
<keyword evidence="1" id="KW-1015">Disulfide bond</keyword>
<feature type="transmembrane region" description="Helical" evidence="3">
    <location>
        <begin position="407"/>
        <end position="432"/>
    </location>
</feature>
<keyword evidence="3" id="KW-0812">Transmembrane</keyword>
<evidence type="ECO:0000313" key="6">
    <source>
        <dbReference type="Proteomes" id="UP000053095"/>
    </source>
</evidence>
<feature type="region of interest" description="Disordered" evidence="2">
    <location>
        <begin position="244"/>
        <end position="278"/>
    </location>
</feature>
<keyword evidence="3" id="KW-1133">Transmembrane helix</keyword>
<keyword evidence="3" id="KW-0472">Membrane</keyword>
<dbReference type="PROSITE" id="PS50026">
    <property type="entry name" value="EGF_3"/>
    <property type="match status" value="1"/>
</dbReference>
<protein>
    <recommendedName>
        <fullName evidence="4">EGF-like domain-containing protein</fullName>
    </recommendedName>
</protein>
<dbReference type="EMBL" id="DF933856">
    <property type="protein sequence ID" value="GAM43798.1"/>
    <property type="molecule type" value="Genomic_DNA"/>
</dbReference>
<feature type="compositionally biased region" description="Polar residues" evidence="2">
    <location>
        <begin position="129"/>
        <end position="140"/>
    </location>
</feature>
<keyword evidence="6" id="KW-1185">Reference proteome</keyword>
<evidence type="ECO:0000259" key="4">
    <source>
        <dbReference type="PROSITE" id="PS50026"/>
    </source>
</evidence>
<comment type="caution">
    <text evidence="1">Lacks conserved residue(s) required for the propagation of feature annotation.</text>
</comment>
<dbReference type="PROSITE" id="PS01186">
    <property type="entry name" value="EGF_2"/>
    <property type="match status" value="1"/>
</dbReference>
<dbReference type="PANTHER" id="PTHR17178">
    <property type="entry name" value="SECRETORY GRANULE PROTEOGLYCAN CORE PROTEIN"/>
    <property type="match status" value="1"/>
</dbReference>
<dbReference type="Proteomes" id="UP000053095">
    <property type="component" value="Unassembled WGS sequence"/>
</dbReference>
<dbReference type="PROSITE" id="PS00022">
    <property type="entry name" value="EGF_1"/>
    <property type="match status" value="1"/>
</dbReference>
<feature type="compositionally biased region" description="Basic and acidic residues" evidence="2">
    <location>
        <begin position="157"/>
        <end position="170"/>
    </location>
</feature>
<feature type="compositionally biased region" description="Basic and acidic residues" evidence="2">
    <location>
        <begin position="375"/>
        <end position="395"/>
    </location>
</feature>
<proteinExistence type="predicted"/>